<dbReference type="RefSeq" id="WP_185665367.1">
    <property type="nucleotide sequence ID" value="NZ_JACLAW010000014.1"/>
</dbReference>
<dbReference type="Proteomes" id="UP000566813">
    <property type="component" value="Unassembled WGS sequence"/>
</dbReference>
<organism evidence="1 2">
    <name type="scientific">Novosphingobium flavum</name>
    <dbReference type="NCBI Taxonomy" id="1778672"/>
    <lineage>
        <taxon>Bacteria</taxon>
        <taxon>Pseudomonadati</taxon>
        <taxon>Pseudomonadota</taxon>
        <taxon>Alphaproteobacteria</taxon>
        <taxon>Sphingomonadales</taxon>
        <taxon>Sphingomonadaceae</taxon>
        <taxon>Novosphingobium</taxon>
    </lineage>
</organism>
<evidence type="ECO:0000313" key="2">
    <source>
        <dbReference type="Proteomes" id="UP000566813"/>
    </source>
</evidence>
<dbReference type="EMBL" id="JACLAW010000014">
    <property type="protein sequence ID" value="MBC2667070.1"/>
    <property type="molecule type" value="Genomic_DNA"/>
</dbReference>
<proteinExistence type="predicted"/>
<dbReference type="AlphaFoldDB" id="A0A7X1FU72"/>
<keyword evidence="2" id="KW-1185">Reference proteome</keyword>
<gene>
    <name evidence="1" type="ORF">H7F51_16245</name>
</gene>
<evidence type="ECO:0000313" key="1">
    <source>
        <dbReference type="EMBL" id="MBC2667070.1"/>
    </source>
</evidence>
<sequence>MISWSRMLFPLCWFNRHAPVRERSKWNGRHYVSLCRHCGQPIHRRERGVWLGGASAPPQFNPYQFN</sequence>
<accession>A0A7X1FU72</accession>
<comment type="caution">
    <text evidence="1">The sequence shown here is derived from an EMBL/GenBank/DDBJ whole genome shotgun (WGS) entry which is preliminary data.</text>
</comment>
<protein>
    <submittedName>
        <fullName evidence="1">Uncharacterized protein</fullName>
    </submittedName>
</protein>
<reference evidence="1 2" key="1">
    <citation type="submission" date="2020-08" db="EMBL/GenBank/DDBJ databases">
        <title>The genome sequence of type strain Novosphingobium flavum NBRC 111647.</title>
        <authorList>
            <person name="Liu Y."/>
        </authorList>
    </citation>
    <scope>NUCLEOTIDE SEQUENCE [LARGE SCALE GENOMIC DNA]</scope>
    <source>
        <strain evidence="1 2">NBRC 111647</strain>
    </source>
</reference>
<name>A0A7X1FU72_9SPHN</name>